<dbReference type="PANTHER" id="PTHR12905">
    <property type="entry name" value="METALLOPHOSPHOESTERASE"/>
    <property type="match status" value="1"/>
</dbReference>
<dbReference type="Pfam" id="PF00149">
    <property type="entry name" value="Metallophos"/>
    <property type="match status" value="1"/>
</dbReference>
<dbReference type="InterPro" id="IPR004843">
    <property type="entry name" value="Calcineurin-like_PHP"/>
</dbReference>
<evidence type="ECO:0000259" key="2">
    <source>
        <dbReference type="Pfam" id="PF00149"/>
    </source>
</evidence>
<feature type="compositionally biased region" description="Low complexity" evidence="1">
    <location>
        <begin position="124"/>
        <end position="148"/>
    </location>
</feature>
<dbReference type="Gene3D" id="3.60.21.10">
    <property type="match status" value="2"/>
</dbReference>
<feature type="compositionally biased region" description="Low complexity" evidence="1">
    <location>
        <begin position="26"/>
        <end position="41"/>
    </location>
</feature>
<dbReference type="SUPFAM" id="SSF56300">
    <property type="entry name" value="Metallo-dependent phosphatases"/>
    <property type="match status" value="1"/>
</dbReference>
<evidence type="ECO:0000313" key="3">
    <source>
        <dbReference type="EMBL" id="KAK5991045.1"/>
    </source>
</evidence>
<dbReference type="Proteomes" id="UP001338125">
    <property type="component" value="Unassembled WGS sequence"/>
</dbReference>
<gene>
    <name evidence="3" type="ORF">PT974_09321</name>
</gene>
<feature type="region of interest" description="Disordered" evidence="1">
    <location>
        <begin position="25"/>
        <end position="46"/>
    </location>
</feature>
<accession>A0ABR0SFZ1</accession>
<dbReference type="InterPro" id="IPR051693">
    <property type="entry name" value="UPF0046_metallophosphoest"/>
</dbReference>
<name>A0ABR0SFZ1_9HYPO</name>
<feature type="region of interest" description="Disordered" evidence="1">
    <location>
        <begin position="115"/>
        <end position="197"/>
    </location>
</feature>
<sequence>MSASSTTPPETIKTRFLILSDTHGLQPQPQAASTTTPSAASTDDELSTKIGLHRAPTGYREPLAQADVALHCGDLTKRSGVEEFRRTFSMLRAIRAPLKLVICGNHDSAMDPDFYIDDIGGGSPRSTRSSKSSGTPRPTASSTSSRGPTPSPSPTAQRCASTQASTPPLRLLGIPVLPRRPQLLHPPGRGHRHDTRSPLGVLDTTRTQENAGCATLFRAITSSRPKIHCFGHIHEAWGAYLAKWQTERTPSSFIPFMHSSTTSIDTASSRTIQSLNDVKPNIGNEEMEESERKQKRLLELAKKRGFHVDLTEGKNQLTPGEQTLFVNAAVMDVRYYPTQLPWLIDVNLSKAG</sequence>
<keyword evidence="4" id="KW-1185">Reference proteome</keyword>
<dbReference type="EMBL" id="JAVFKD010000014">
    <property type="protein sequence ID" value="KAK5991045.1"/>
    <property type="molecule type" value="Genomic_DNA"/>
</dbReference>
<organism evidence="3 4">
    <name type="scientific">Cladobotryum mycophilum</name>
    <dbReference type="NCBI Taxonomy" id="491253"/>
    <lineage>
        <taxon>Eukaryota</taxon>
        <taxon>Fungi</taxon>
        <taxon>Dikarya</taxon>
        <taxon>Ascomycota</taxon>
        <taxon>Pezizomycotina</taxon>
        <taxon>Sordariomycetes</taxon>
        <taxon>Hypocreomycetidae</taxon>
        <taxon>Hypocreales</taxon>
        <taxon>Hypocreaceae</taxon>
        <taxon>Cladobotryum</taxon>
    </lineage>
</organism>
<comment type="caution">
    <text evidence="3">The sequence shown here is derived from an EMBL/GenBank/DDBJ whole genome shotgun (WGS) entry which is preliminary data.</text>
</comment>
<reference evidence="3 4" key="1">
    <citation type="submission" date="2024-01" db="EMBL/GenBank/DDBJ databases">
        <title>Complete genome of Cladobotryum mycophilum ATHUM6906.</title>
        <authorList>
            <person name="Christinaki A.C."/>
            <person name="Myridakis A.I."/>
            <person name="Kouvelis V.N."/>
        </authorList>
    </citation>
    <scope>NUCLEOTIDE SEQUENCE [LARGE SCALE GENOMIC DNA]</scope>
    <source>
        <strain evidence="3 4">ATHUM6906</strain>
    </source>
</reference>
<protein>
    <recommendedName>
        <fullName evidence="2">Calcineurin-like phosphoesterase domain-containing protein</fullName>
    </recommendedName>
</protein>
<dbReference type="PANTHER" id="PTHR12905:SF0">
    <property type="entry name" value="CALCINEURIN-LIKE PHOSPHOESTERASE DOMAIN-CONTAINING PROTEIN"/>
    <property type="match status" value="1"/>
</dbReference>
<proteinExistence type="predicted"/>
<evidence type="ECO:0000313" key="4">
    <source>
        <dbReference type="Proteomes" id="UP001338125"/>
    </source>
</evidence>
<dbReference type="InterPro" id="IPR029052">
    <property type="entry name" value="Metallo-depent_PP-like"/>
</dbReference>
<feature type="domain" description="Calcineurin-like phosphoesterase" evidence="2">
    <location>
        <begin position="15"/>
        <end position="122"/>
    </location>
</feature>
<evidence type="ECO:0000256" key="1">
    <source>
        <dbReference type="SAM" id="MobiDB-lite"/>
    </source>
</evidence>